<dbReference type="AlphaFoldDB" id="A0A2R4XFB4"/>
<sequence>MSVDSDQIARQKLDFRQGNRANKKPMYSPKALMLDSLKNARHHACQTGGCSEASPTENQQSLIQSPGLQSSLYARGYLAWLPGISGRLGATSEFTGVHGIGALPEPIQVDPGHLSPESARPAPMGHDGWCAQWRTHQDRQITLQYDSRLPISVASRDNCYVLLLGHVVSLADDPGQPDHQDCPDISAMLARRLLSGMDAFLDALDLCSGRFVCFYKSADHCELQVVSDATSMRSVFYSEACAGIISSHPSLLAQALGPVIGCRLDPAVQTFLSEARPRPYNMSYLPGFATLYEHVYQLPSNNALRLTDNHLTRIFPRNPRKELSLDEVVSRCSTLFRRTVESFSRNYKTVASLTAGLDSRLTLAACRTSLPRLSFFCYTRAREPVNYVDVALANQIAGRFGLQIHNVTFDYEHPPSDPAYTRLLKDLKQNNTFEHFYPLAHAYATQIPGYDLHLRSNIGEALRAYYHRGAVGRITNGQASLIEKFAAIYCKEALCKTHPFVLTQSERYLRLSGLLEGSLGFDVMTLYELEHSIAVWQSGLVRESDIAFETVCIFNCREVLRLFMSLPFDDWLEARGMYGCLEMLWPELLDIPVNPSLSDLSDEAFESLPFVDMGLVHSKTLIRCRIEILGNSLVATASVRDVFAANATLEYAFYVYVNGTRHDTVWYTPSPALTYPLDDSMRGAELSVRAFARHVQAPDTKVASTSPSLLYR</sequence>
<dbReference type="OrthoDB" id="8335492at2"/>
<feature type="compositionally biased region" description="Basic and acidic residues" evidence="1">
    <location>
        <begin position="7"/>
        <end position="17"/>
    </location>
</feature>
<dbReference type="KEGG" id="boz:DBV39_00825"/>
<dbReference type="Gene3D" id="3.40.50.620">
    <property type="entry name" value="HUPs"/>
    <property type="match status" value="1"/>
</dbReference>
<gene>
    <name evidence="2" type="ORF">DBV39_00825</name>
</gene>
<evidence type="ECO:0000256" key="1">
    <source>
        <dbReference type="SAM" id="MobiDB-lite"/>
    </source>
</evidence>
<dbReference type="EMBL" id="CP028901">
    <property type="protein sequence ID" value="AWB32498.1"/>
    <property type="molecule type" value="Genomic_DNA"/>
</dbReference>
<proteinExistence type="predicted"/>
<name>A0A2R4XFB4_9BURK</name>
<dbReference type="InterPro" id="IPR014729">
    <property type="entry name" value="Rossmann-like_a/b/a_fold"/>
</dbReference>
<keyword evidence="3" id="KW-1185">Reference proteome</keyword>
<reference evidence="2 3" key="1">
    <citation type="submission" date="2018-04" db="EMBL/GenBank/DDBJ databases">
        <title>Bordetella sp. HZ20 isolated from seawater.</title>
        <authorList>
            <person name="Sun C."/>
        </authorList>
    </citation>
    <scope>NUCLEOTIDE SEQUENCE [LARGE SCALE GENOMIC DNA]</scope>
    <source>
        <strain evidence="2 3">HZ20</strain>
    </source>
</reference>
<evidence type="ECO:0008006" key="4">
    <source>
        <dbReference type="Google" id="ProtNLM"/>
    </source>
</evidence>
<accession>A0A2R4XFB4</accession>
<evidence type="ECO:0000313" key="2">
    <source>
        <dbReference type="EMBL" id="AWB32498.1"/>
    </source>
</evidence>
<evidence type="ECO:0000313" key="3">
    <source>
        <dbReference type="Proteomes" id="UP000244571"/>
    </source>
</evidence>
<dbReference type="RefSeq" id="WP_108619939.1">
    <property type="nucleotide sequence ID" value="NZ_CP028901.1"/>
</dbReference>
<dbReference type="SUPFAM" id="SSF52402">
    <property type="entry name" value="Adenine nucleotide alpha hydrolases-like"/>
    <property type="match status" value="1"/>
</dbReference>
<feature type="region of interest" description="Disordered" evidence="1">
    <location>
        <begin position="1"/>
        <end position="28"/>
    </location>
</feature>
<dbReference type="Proteomes" id="UP000244571">
    <property type="component" value="Chromosome"/>
</dbReference>
<organism evidence="2 3">
    <name type="scientific">Orrella marina</name>
    <dbReference type="NCBI Taxonomy" id="2163011"/>
    <lineage>
        <taxon>Bacteria</taxon>
        <taxon>Pseudomonadati</taxon>
        <taxon>Pseudomonadota</taxon>
        <taxon>Betaproteobacteria</taxon>
        <taxon>Burkholderiales</taxon>
        <taxon>Alcaligenaceae</taxon>
        <taxon>Orrella</taxon>
    </lineage>
</organism>
<protein>
    <recommendedName>
        <fullName evidence="4">Asparagine synthetase domain-containing protein</fullName>
    </recommendedName>
</protein>